<dbReference type="NCBIfam" id="TIGR00254">
    <property type="entry name" value="GGDEF"/>
    <property type="match status" value="1"/>
</dbReference>
<keyword evidence="4" id="KW-0472">Membrane</keyword>
<evidence type="ECO:0000256" key="3">
    <source>
        <dbReference type="ARBA" id="ARBA00034247"/>
    </source>
</evidence>
<dbReference type="Gene3D" id="3.30.70.270">
    <property type="match status" value="1"/>
</dbReference>
<dbReference type="RefSeq" id="WP_114899386.1">
    <property type="nucleotide sequence ID" value="NZ_CP031222.1"/>
</dbReference>
<accession>A0A345P7L8</accession>
<dbReference type="AlphaFoldDB" id="A0A345P7L8"/>
<dbReference type="SUPFAM" id="SSF55073">
    <property type="entry name" value="Nucleotide cyclase"/>
    <property type="match status" value="1"/>
</dbReference>
<dbReference type="GO" id="GO:0052621">
    <property type="term" value="F:diguanylate cyclase activity"/>
    <property type="evidence" value="ECO:0007669"/>
    <property type="project" value="UniProtKB-EC"/>
</dbReference>
<dbReference type="PANTHER" id="PTHR45138">
    <property type="entry name" value="REGULATORY COMPONENTS OF SENSORY TRANSDUCTION SYSTEM"/>
    <property type="match status" value="1"/>
</dbReference>
<evidence type="ECO:0000259" key="5">
    <source>
        <dbReference type="PROSITE" id="PS50887"/>
    </source>
</evidence>
<sequence length="396" mass="45425">MKLNDTDVLTLEHEKITKLLHSRKYFLRFPHKLEKEYRYHYQNEAAREFRTRGVIIFLLYVLLSLGIYQLLPASQVWNWFVLYSWVGSCVFVGWVLSLFKRFSQWFDVYTCVCCSLAIAITFVITVVLASGESSILYHAAMMYAVVIVYGFVGMRFYTATLAGWSGGLLGILVTHYIKHPIDWTILHRTYTFSSFLGMSLVFATDHRHRQNYLQGLLNAVQAKQLEVLSHQDVLTGLANRRYLDMVMQREWDRAMRHQTPLAIMMVDVDFFKNYNDHLGHIEGDYCLKLIADGIAKIATRSDDFVARYGGEEFFLLFAMTEEAQAILQAKRLLEVINDLAIPHPVSTISKSVTISIGLASTVPQMGQRPVDFIKKVDQALYKAKSQGRNGFVVAEI</sequence>
<organism evidence="6 7">
    <name type="scientific">Aquirhabdus parva</name>
    <dbReference type="NCBI Taxonomy" id="2283318"/>
    <lineage>
        <taxon>Bacteria</taxon>
        <taxon>Pseudomonadati</taxon>
        <taxon>Pseudomonadota</taxon>
        <taxon>Gammaproteobacteria</taxon>
        <taxon>Moraxellales</taxon>
        <taxon>Moraxellaceae</taxon>
        <taxon>Aquirhabdus</taxon>
    </lineage>
</organism>
<dbReference type="PROSITE" id="PS50887">
    <property type="entry name" value="GGDEF"/>
    <property type="match status" value="1"/>
</dbReference>
<evidence type="ECO:0000313" key="7">
    <source>
        <dbReference type="Proteomes" id="UP000253940"/>
    </source>
</evidence>
<dbReference type="GO" id="GO:0005886">
    <property type="term" value="C:plasma membrane"/>
    <property type="evidence" value="ECO:0007669"/>
    <property type="project" value="TreeGrafter"/>
</dbReference>
<dbReference type="EC" id="2.7.7.65" evidence="2"/>
<dbReference type="CDD" id="cd01949">
    <property type="entry name" value="GGDEF"/>
    <property type="match status" value="1"/>
</dbReference>
<dbReference type="GO" id="GO:1902201">
    <property type="term" value="P:negative regulation of bacterial-type flagellum-dependent cell motility"/>
    <property type="evidence" value="ECO:0007669"/>
    <property type="project" value="TreeGrafter"/>
</dbReference>
<dbReference type="InterPro" id="IPR050469">
    <property type="entry name" value="Diguanylate_Cyclase"/>
</dbReference>
<dbReference type="InterPro" id="IPR000160">
    <property type="entry name" value="GGDEF_dom"/>
</dbReference>
<dbReference type="InterPro" id="IPR043128">
    <property type="entry name" value="Rev_trsase/Diguanyl_cyclase"/>
</dbReference>
<proteinExistence type="predicted"/>
<protein>
    <recommendedName>
        <fullName evidence="2">diguanylate cyclase</fullName>
        <ecNumber evidence="2">2.7.7.65</ecNumber>
    </recommendedName>
</protein>
<dbReference type="KEGG" id="mbah:HYN46_10765"/>
<keyword evidence="7" id="KW-1185">Reference proteome</keyword>
<dbReference type="Pfam" id="PF00990">
    <property type="entry name" value="GGDEF"/>
    <property type="match status" value="1"/>
</dbReference>
<dbReference type="Proteomes" id="UP000253940">
    <property type="component" value="Chromosome"/>
</dbReference>
<dbReference type="SMART" id="SM00267">
    <property type="entry name" value="GGDEF"/>
    <property type="match status" value="1"/>
</dbReference>
<dbReference type="EMBL" id="CP031222">
    <property type="protein sequence ID" value="AXI03277.1"/>
    <property type="molecule type" value="Genomic_DNA"/>
</dbReference>
<evidence type="ECO:0000256" key="1">
    <source>
        <dbReference type="ARBA" id="ARBA00001946"/>
    </source>
</evidence>
<feature type="transmembrane region" description="Helical" evidence="4">
    <location>
        <begin position="108"/>
        <end position="129"/>
    </location>
</feature>
<evidence type="ECO:0000313" key="6">
    <source>
        <dbReference type="EMBL" id="AXI03277.1"/>
    </source>
</evidence>
<keyword evidence="4" id="KW-0812">Transmembrane</keyword>
<evidence type="ECO:0000256" key="2">
    <source>
        <dbReference type="ARBA" id="ARBA00012528"/>
    </source>
</evidence>
<dbReference type="GO" id="GO:0043709">
    <property type="term" value="P:cell adhesion involved in single-species biofilm formation"/>
    <property type="evidence" value="ECO:0007669"/>
    <property type="project" value="TreeGrafter"/>
</dbReference>
<reference evidence="6 7" key="1">
    <citation type="submission" date="2018-07" db="EMBL/GenBank/DDBJ databases">
        <title>Genome sequencing of Moraxellaceae gen. HYN0046.</title>
        <authorList>
            <person name="Kim M."/>
            <person name="Yi H."/>
        </authorList>
    </citation>
    <scope>NUCLEOTIDE SEQUENCE [LARGE SCALE GENOMIC DNA]</scope>
    <source>
        <strain evidence="6 7">HYN0046</strain>
    </source>
</reference>
<name>A0A345P7L8_9GAMM</name>
<feature type="transmembrane region" description="Helical" evidence="4">
    <location>
        <begin position="135"/>
        <end position="152"/>
    </location>
</feature>
<evidence type="ECO:0000256" key="4">
    <source>
        <dbReference type="SAM" id="Phobius"/>
    </source>
</evidence>
<keyword evidence="4" id="KW-1133">Transmembrane helix</keyword>
<feature type="transmembrane region" description="Helical" evidence="4">
    <location>
        <begin position="159"/>
        <end position="177"/>
    </location>
</feature>
<dbReference type="PANTHER" id="PTHR45138:SF9">
    <property type="entry name" value="DIGUANYLATE CYCLASE DGCM-RELATED"/>
    <property type="match status" value="1"/>
</dbReference>
<comment type="catalytic activity">
    <reaction evidence="3">
        <text>2 GTP = 3',3'-c-di-GMP + 2 diphosphate</text>
        <dbReference type="Rhea" id="RHEA:24898"/>
        <dbReference type="ChEBI" id="CHEBI:33019"/>
        <dbReference type="ChEBI" id="CHEBI:37565"/>
        <dbReference type="ChEBI" id="CHEBI:58805"/>
        <dbReference type="EC" id="2.7.7.65"/>
    </reaction>
</comment>
<dbReference type="FunFam" id="3.30.70.270:FF:000001">
    <property type="entry name" value="Diguanylate cyclase domain protein"/>
    <property type="match status" value="1"/>
</dbReference>
<dbReference type="OrthoDB" id="9812260at2"/>
<feature type="transmembrane region" description="Helical" evidence="4">
    <location>
        <begin position="77"/>
        <end position="96"/>
    </location>
</feature>
<feature type="domain" description="GGDEF" evidence="5">
    <location>
        <begin position="259"/>
        <end position="396"/>
    </location>
</feature>
<comment type="cofactor">
    <cofactor evidence="1">
        <name>Mg(2+)</name>
        <dbReference type="ChEBI" id="CHEBI:18420"/>
    </cofactor>
</comment>
<gene>
    <name evidence="6" type="ORF">HYN46_10765</name>
</gene>
<feature type="transmembrane region" description="Helical" evidence="4">
    <location>
        <begin position="53"/>
        <end position="71"/>
    </location>
</feature>
<dbReference type="InterPro" id="IPR029787">
    <property type="entry name" value="Nucleotide_cyclase"/>
</dbReference>